<keyword evidence="3" id="KW-1185">Reference proteome</keyword>
<name>A0AA35YE44_LACSI</name>
<feature type="region of interest" description="Disordered" evidence="1">
    <location>
        <begin position="120"/>
        <end position="146"/>
    </location>
</feature>
<evidence type="ECO:0000313" key="2">
    <source>
        <dbReference type="EMBL" id="CAI9269868.1"/>
    </source>
</evidence>
<organism evidence="2 3">
    <name type="scientific">Lactuca saligna</name>
    <name type="common">Willowleaf lettuce</name>
    <dbReference type="NCBI Taxonomy" id="75948"/>
    <lineage>
        <taxon>Eukaryota</taxon>
        <taxon>Viridiplantae</taxon>
        <taxon>Streptophyta</taxon>
        <taxon>Embryophyta</taxon>
        <taxon>Tracheophyta</taxon>
        <taxon>Spermatophyta</taxon>
        <taxon>Magnoliopsida</taxon>
        <taxon>eudicotyledons</taxon>
        <taxon>Gunneridae</taxon>
        <taxon>Pentapetalae</taxon>
        <taxon>asterids</taxon>
        <taxon>campanulids</taxon>
        <taxon>Asterales</taxon>
        <taxon>Asteraceae</taxon>
        <taxon>Cichorioideae</taxon>
        <taxon>Cichorieae</taxon>
        <taxon>Lactucinae</taxon>
        <taxon>Lactuca</taxon>
    </lineage>
</organism>
<proteinExistence type="predicted"/>
<protein>
    <submittedName>
        <fullName evidence="2">Uncharacterized protein</fullName>
    </submittedName>
</protein>
<evidence type="ECO:0000313" key="3">
    <source>
        <dbReference type="Proteomes" id="UP001177003"/>
    </source>
</evidence>
<dbReference type="EMBL" id="OX465077">
    <property type="protein sequence ID" value="CAI9269868.1"/>
    <property type="molecule type" value="Genomic_DNA"/>
</dbReference>
<dbReference type="Proteomes" id="UP001177003">
    <property type="component" value="Chromosome 1"/>
</dbReference>
<dbReference type="AlphaFoldDB" id="A0AA35YE44"/>
<reference evidence="2" key="1">
    <citation type="submission" date="2023-04" db="EMBL/GenBank/DDBJ databases">
        <authorList>
            <person name="Vijverberg K."/>
            <person name="Xiong W."/>
            <person name="Schranz E."/>
        </authorList>
    </citation>
    <scope>NUCLEOTIDE SEQUENCE</scope>
</reference>
<feature type="region of interest" description="Disordered" evidence="1">
    <location>
        <begin position="1"/>
        <end position="30"/>
    </location>
</feature>
<accession>A0AA35YE44</accession>
<gene>
    <name evidence="2" type="ORF">LSALG_LOCUS10217</name>
</gene>
<evidence type="ECO:0000256" key="1">
    <source>
        <dbReference type="SAM" id="MobiDB-lite"/>
    </source>
</evidence>
<sequence>MKKTETGSSDKPVKESKSTKIPKKQPIVDREPVTHEVLVADTPLTSQEKEIIPSKTSVFRRIKMKSKHKSIPSLTNIVRNPHVTHQGVLFREIPVPVSPSSKKQRAADMAKNKSNKVIISFESTDDKDERIPETPELIQKDTSVPL</sequence>